<dbReference type="EMBL" id="BONX01000007">
    <property type="protein sequence ID" value="GIG94704.1"/>
    <property type="molecule type" value="Genomic_DNA"/>
</dbReference>
<feature type="transmembrane region" description="Helical" evidence="5">
    <location>
        <begin position="334"/>
        <end position="355"/>
    </location>
</feature>
<comment type="caution">
    <text evidence="7">The sequence shown here is derived from an EMBL/GenBank/DDBJ whole genome shotgun (WGS) entry which is preliminary data.</text>
</comment>
<accession>A0ABQ4EIY9</accession>
<feature type="transmembrane region" description="Helical" evidence="5">
    <location>
        <begin position="153"/>
        <end position="177"/>
    </location>
</feature>
<evidence type="ECO:0000256" key="5">
    <source>
        <dbReference type="SAM" id="Phobius"/>
    </source>
</evidence>
<evidence type="ECO:0000259" key="6">
    <source>
        <dbReference type="Pfam" id="PF12698"/>
    </source>
</evidence>
<feature type="transmembrane region" description="Helical" evidence="5">
    <location>
        <begin position="286"/>
        <end position="313"/>
    </location>
</feature>
<proteinExistence type="predicted"/>
<feature type="transmembrane region" description="Helical" evidence="5">
    <location>
        <begin position="245"/>
        <end position="266"/>
    </location>
</feature>
<keyword evidence="4 5" id="KW-0472">Membrane</keyword>
<evidence type="ECO:0000256" key="3">
    <source>
        <dbReference type="ARBA" id="ARBA00022989"/>
    </source>
</evidence>
<organism evidence="7 8">
    <name type="scientific">Plantactinospora mayteni</name>
    <dbReference type="NCBI Taxonomy" id="566021"/>
    <lineage>
        <taxon>Bacteria</taxon>
        <taxon>Bacillati</taxon>
        <taxon>Actinomycetota</taxon>
        <taxon>Actinomycetes</taxon>
        <taxon>Micromonosporales</taxon>
        <taxon>Micromonosporaceae</taxon>
        <taxon>Plantactinospora</taxon>
    </lineage>
</organism>
<keyword evidence="3 5" id="KW-1133">Transmembrane helix</keyword>
<evidence type="ECO:0000256" key="4">
    <source>
        <dbReference type="ARBA" id="ARBA00023136"/>
    </source>
</evidence>
<evidence type="ECO:0000256" key="1">
    <source>
        <dbReference type="ARBA" id="ARBA00004141"/>
    </source>
</evidence>
<keyword evidence="2 5" id="KW-0812">Transmembrane</keyword>
<evidence type="ECO:0000313" key="7">
    <source>
        <dbReference type="EMBL" id="GIG94704.1"/>
    </source>
</evidence>
<sequence>MTALAPSPTRQRAESATGTTLWAATKLVAGREIMVKVRDRTFLISTILFLVIAAASTVLPALFANSSSTVAVVGSADAGGMLDRAGMEVVAAADVAAAEQLVRDGDVDAAVVPGDGAGTIRVLAMDRTPDSVVRALSSAPPVQLLDPDAVDPVLAFMVPMAFAMVFFFLSIGFGVQIAQSVTEEKQTRIVEILVAAVPVRALLVGKILGNGALAFGQVVLIALVAVVSMQAVGGDTGLLGQLGPAIAWFVPFFVVGFVLLASLWAVTGALVSRQEDISGASGPAQLVIMAPFFLVLFLNGNPAAMTLLSYVPFSAPTAMPLRLFFGDAAPWEPILALLLLLGAAALCISLAGRLYEGSLLRTNGKTSLRAAWRERETRVS</sequence>
<evidence type="ECO:0000313" key="8">
    <source>
        <dbReference type="Proteomes" id="UP000621500"/>
    </source>
</evidence>
<comment type="subcellular location">
    <subcellularLocation>
        <location evidence="1">Membrane</location>
        <topology evidence="1">Multi-pass membrane protein</topology>
    </subcellularLocation>
</comment>
<protein>
    <submittedName>
        <fullName evidence="7">ABC transporter permease</fullName>
    </submittedName>
</protein>
<reference evidence="7 8" key="1">
    <citation type="submission" date="2021-01" db="EMBL/GenBank/DDBJ databases">
        <title>Whole genome shotgun sequence of Plantactinospora mayteni NBRC 109088.</title>
        <authorList>
            <person name="Komaki H."/>
            <person name="Tamura T."/>
        </authorList>
    </citation>
    <scope>NUCLEOTIDE SEQUENCE [LARGE SCALE GENOMIC DNA]</scope>
    <source>
        <strain evidence="7 8">NBRC 109088</strain>
    </source>
</reference>
<evidence type="ECO:0000256" key="2">
    <source>
        <dbReference type="ARBA" id="ARBA00022692"/>
    </source>
</evidence>
<feature type="transmembrane region" description="Helical" evidence="5">
    <location>
        <begin position="41"/>
        <end position="63"/>
    </location>
</feature>
<dbReference type="Proteomes" id="UP000621500">
    <property type="component" value="Unassembled WGS sequence"/>
</dbReference>
<keyword evidence="8" id="KW-1185">Reference proteome</keyword>
<name>A0ABQ4EIY9_9ACTN</name>
<dbReference type="Pfam" id="PF12698">
    <property type="entry name" value="ABC2_membrane_3"/>
    <property type="match status" value="1"/>
</dbReference>
<feature type="transmembrane region" description="Helical" evidence="5">
    <location>
        <begin position="214"/>
        <end position="233"/>
    </location>
</feature>
<feature type="domain" description="ABC-2 type transporter transmembrane" evidence="6">
    <location>
        <begin position="161"/>
        <end position="351"/>
    </location>
</feature>
<dbReference type="InterPro" id="IPR013525">
    <property type="entry name" value="ABC2_TM"/>
</dbReference>
<gene>
    <name evidence="7" type="ORF">Pma05_12770</name>
</gene>